<evidence type="ECO:0008006" key="4">
    <source>
        <dbReference type="Google" id="ProtNLM"/>
    </source>
</evidence>
<proteinExistence type="predicted"/>
<reference evidence="2 3" key="1">
    <citation type="submission" date="2020-01" db="EMBL/GenBank/DDBJ databases">
        <title>Genomic analysis of Aminipila sp. CBA3637.</title>
        <authorList>
            <person name="Kim Y.B."/>
            <person name="Roh S.W."/>
        </authorList>
    </citation>
    <scope>NUCLEOTIDE SEQUENCE [LARGE SCALE GENOMIC DNA]</scope>
    <source>
        <strain evidence="2 3">CBA3637</strain>
    </source>
</reference>
<evidence type="ECO:0000313" key="2">
    <source>
        <dbReference type="EMBL" id="QHI73179.1"/>
    </source>
</evidence>
<keyword evidence="1" id="KW-1133">Transmembrane helix</keyword>
<name>A0A6P1MEQ4_9FIRM</name>
<organism evidence="2 3">
    <name type="scientific">Aminipila terrae</name>
    <dbReference type="NCBI Taxonomy" id="2697030"/>
    <lineage>
        <taxon>Bacteria</taxon>
        <taxon>Bacillati</taxon>
        <taxon>Bacillota</taxon>
        <taxon>Clostridia</taxon>
        <taxon>Peptostreptococcales</taxon>
        <taxon>Anaerovoracaceae</taxon>
        <taxon>Aminipila</taxon>
    </lineage>
</organism>
<dbReference type="AlphaFoldDB" id="A0A6P1MEQ4"/>
<keyword evidence="1" id="KW-0812">Transmembrane</keyword>
<dbReference type="RefSeq" id="WP_162362945.1">
    <property type="nucleotide sequence ID" value="NZ_CP047591.1"/>
</dbReference>
<sequence length="143" mass="16113">MKAKILRPLFGMLLIIISILAMVWWEKSGREQLIMDSVLITKENIISGTVIGKNDFIEIKNIPQSTIPGAITPESFYKINGLVAKQDIPKMAQVIPGMFMRKDKILMEGSSIFPVKDTWIDCRSSSVRKGILLISLMILVNFM</sequence>
<gene>
    <name evidence="2" type="ORF">Ami3637_13070</name>
</gene>
<keyword evidence="1" id="KW-0472">Membrane</keyword>
<dbReference type="EMBL" id="CP047591">
    <property type="protein sequence ID" value="QHI73179.1"/>
    <property type="molecule type" value="Genomic_DNA"/>
</dbReference>
<dbReference type="KEGG" id="amic:Ami3637_13070"/>
<evidence type="ECO:0000256" key="1">
    <source>
        <dbReference type="SAM" id="Phobius"/>
    </source>
</evidence>
<dbReference type="Proteomes" id="UP000463883">
    <property type="component" value="Chromosome"/>
</dbReference>
<protein>
    <recommendedName>
        <fullName evidence="4">SAF domain-containing protein</fullName>
    </recommendedName>
</protein>
<feature type="transmembrane region" description="Helical" evidence="1">
    <location>
        <begin position="6"/>
        <end position="25"/>
    </location>
</feature>
<keyword evidence="3" id="KW-1185">Reference proteome</keyword>
<evidence type="ECO:0000313" key="3">
    <source>
        <dbReference type="Proteomes" id="UP000463883"/>
    </source>
</evidence>
<accession>A0A6P1MEQ4</accession>